<gene>
    <name evidence="5" type="ORF">LJ752_01670</name>
</gene>
<keyword evidence="4" id="KW-0812">Transmembrane</keyword>
<keyword evidence="2" id="KW-0677">Repeat</keyword>
<dbReference type="Proteomes" id="UP001139168">
    <property type="component" value="Unassembled WGS sequence"/>
</dbReference>
<protein>
    <submittedName>
        <fullName evidence="5">PT domain-containing protein</fullName>
    </submittedName>
</protein>
<sequence>MASVIPAGAADNQLRTYTAPEGAQFVWIDIEAPEVGLANTEAEINAGLGWTPITLKDTAFGLSAIVPIQPGQLKLRIDSSLRSDADLSLSYSGVENALIRAENERISLAGGTGPAPSLPPTPAPTDEPTGTPTAAPTDEPTGTPTAAPTDEPTGTPTAAPTDEPTGTPTAAPTDEPTPSSSPSEGGEDPGTDETTSPPSGPTSPSTADSGAGESGNTGSEDSASQASDRSGLPSTGWTPVLLFGAVGLLAAGAFFIAAARKKGTHQ</sequence>
<keyword evidence="6" id="KW-1185">Reference proteome</keyword>
<evidence type="ECO:0000256" key="2">
    <source>
        <dbReference type="ARBA" id="ARBA00022737"/>
    </source>
</evidence>
<keyword evidence="4" id="KW-0472">Membrane</keyword>
<evidence type="ECO:0000256" key="1">
    <source>
        <dbReference type="ARBA" id="ARBA00022729"/>
    </source>
</evidence>
<accession>A0ABS8GDQ8</accession>
<feature type="compositionally biased region" description="Low complexity" evidence="3">
    <location>
        <begin position="126"/>
        <end position="184"/>
    </location>
</feature>
<evidence type="ECO:0000313" key="5">
    <source>
        <dbReference type="EMBL" id="MCC3264754.1"/>
    </source>
</evidence>
<organism evidence="5 6">
    <name type="scientific">Arthrobacter gengyunqii</name>
    <dbReference type="NCBI Taxonomy" id="2886940"/>
    <lineage>
        <taxon>Bacteria</taxon>
        <taxon>Bacillati</taxon>
        <taxon>Actinomycetota</taxon>
        <taxon>Actinomycetes</taxon>
        <taxon>Micrococcales</taxon>
        <taxon>Micrococcaceae</taxon>
        <taxon>Arthrobacter</taxon>
    </lineage>
</organism>
<evidence type="ECO:0000256" key="4">
    <source>
        <dbReference type="SAM" id="Phobius"/>
    </source>
</evidence>
<feature type="compositionally biased region" description="Polar residues" evidence="3">
    <location>
        <begin position="214"/>
        <end position="237"/>
    </location>
</feature>
<reference evidence="5" key="1">
    <citation type="submission" date="2021-10" db="EMBL/GenBank/DDBJ databases">
        <title>Novel species in genus Arthrobacter.</title>
        <authorList>
            <person name="Liu Y."/>
        </authorList>
    </citation>
    <scope>NUCLEOTIDE SEQUENCE</scope>
    <source>
        <strain evidence="5">Zg-Y786</strain>
    </source>
</reference>
<dbReference type="EMBL" id="JAJFZQ010000002">
    <property type="protein sequence ID" value="MCC3264754.1"/>
    <property type="molecule type" value="Genomic_DNA"/>
</dbReference>
<comment type="caution">
    <text evidence="5">The sequence shown here is derived from an EMBL/GenBank/DDBJ whole genome shotgun (WGS) entry which is preliminary data.</text>
</comment>
<evidence type="ECO:0000313" key="6">
    <source>
        <dbReference type="Proteomes" id="UP001139168"/>
    </source>
</evidence>
<feature type="compositionally biased region" description="Low complexity" evidence="3">
    <location>
        <begin position="192"/>
        <end position="210"/>
    </location>
</feature>
<name>A0ABS8GDQ8_9MICC</name>
<keyword evidence="1" id="KW-0732">Signal</keyword>
<proteinExistence type="predicted"/>
<dbReference type="Pfam" id="PF04886">
    <property type="entry name" value="PT"/>
    <property type="match status" value="1"/>
</dbReference>
<dbReference type="RefSeq" id="WP_227889616.1">
    <property type="nucleotide sequence ID" value="NZ_JAJFZQ010000002.1"/>
</dbReference>
<dbReference type="InterPro" id="IPR006970">
    <property type="entry name" value="PT"/>
</dbReference>
<feature type="transmembrane region" description="Helical" evidence="4">
    <location>
        <begin position="237"/>
        <end position="259"/>
    </location>
</feature>
<evidence type="ECO:0000256" key="3">
    <source>
        <dbReference type="SAM" id="MobiDB-lite"/>
    </source>
</evidence>
<feature type="region of interest" description="Disordered" evidence="3">
    <location>
        <begin position="108"/>
        <end position="238"/>
    </location>
</feature>
<keyword evidence="4" id="KW-1133">Transmembrane helix</keyword>
<feature type="compositionally biased region" description="Pro residues" evidence="3">
    <location>
        <begin position="116"/>
        <end position="125"/>
    </location>
</feature>